<comment type="caution">
    <text evidence="2">The sequence shown here is derived from an EMBL/GenBank/DDBJ whole genome shotgun (WGS) entry which is preliminary data.</text>
</comment>
<dbReference type="InterPro" id="IPR011335">
    <property type="entry name" value="Restrct_endonuc-II-like"/>
</dbReference>
<evidence type="ECO:0000313" key="3">
    <source>
        <dbReference type="Proteomes" id="UP001589906"/>
    </source>
</evidence>
<dbReference type="EMBL" id="JBHLSW010000007">
    <property type="protein sequence ID" value="MFC0634276.1"/>
    <property type="molecule type" value="Genomic_DNA"/>
</dbReference>
<dbReference type="Proteomes" id="UP001589906">
    <property type="component" value="Unassembled WGS sequence"/>
</dbReference>
<organism evidence="2 3">
    <name type="scientific">Brevundimonas balnearis</name>
    <dbReference type="NCBI Taxonomy" id="1572858"/>
    <lineage>
        <taxon>Bacteria</taxon>
        <taxon>Pseudomonadati</taxon>
        <taxon>Pseudomonadota</taxon>
        <taxon>Alphaproteobacteria</taxon>
        <taxon>Caulobacterales</taxon>
        <taxon>Caulobacteraceae</taxon>
        <taxon>Brevundimonas</taxon>
    </lineage>
</organism>
<evidence type="ECO:0000259" key="1">
    <source>
        <dbReference type="Pfam" id="PF04480"/>
    </source>
</evidence>
<dbReference type="PANTHER" id="PTHR38590:SF1">
    <property type="entry name" value="BLL0828 PROTEIN"/>
    <property type="match status" value="1"/>
</dbReference>
<dbReference type="InterPro" id="IPR047216">
    <property type="entry name" value="Endonuclease_DUF559_bact"/>
</dbReference>
<reference evidence="2 3" key="1">
    <citation type="submission" date="2024-09" db="EMBL/GenBank/DDBJ databases">
        <authorList>
            <person name="Sun Q."/>
            <person name="Mori K."/>
        </authorList>
    </citation>
    <scope>NUCLEOTIDE SEQUENCE [LARGE SCALE GENOMIC DNA]</scope>
    <source>
        <strain evidence="2 3">NCAIM B.02621</strain>
    </source>
</reference>
<name>A0ABV6R3S6_9CAUL</name>
<keyword evidence="3" id="KW-1185">Reference proteome</keyword>
<dbReference type="InterPro" id="IPR007569">
    <property type="entry name" value="DUF559"/>
</dbReference>
<dbReference type="Gene3D" id="3.40.960.10">
    <property type="entry name" value="VSR Endonuclease"/>
    <property type="match status" value="1"/>
</dbReference>
<dbReference type="GO" id="GO:0004519">
    <property type="term" value="F:endonuclease activity"/>
    <property type="evidence" value="ECO:0007669"/>
    <property type="project" value="UniProtKB-KW"/>
</dbReference>
<gene>
    <name evidence="2" type="ORF">ACFFGE_10360</name>
</gene>
<dbReference type="Pfam" id="PF04480">
    <property type="entry name" value="DUF559"/>
    <property type="match status" value="1"/>
</dbReference>
<keyword evidence="2" id="KW-0378">Hydrolase</keyword>
<dbReference type="CDD" id="cd01038">
    <property type="entry name" value="Endonuclease_DUF559"/>
    <property type="match status" value="1"/>
</dbReference>
<feature type="domain" description="DUF559" evidence="1">
    <location>
        <begin position="1"/>
        <end position="98"/>
    </location>
</feature>
<keyword evidence="2" id="KW-0255">Endonuclease</keyword>
<keyword evidence="2" id="KW-0540">Nuclease</keyword>
<dbReference type="PANTHER" id="PTHR38590">
    <property type="entry name" value="BLL0828 PROTEIN"/>
    <property type="match status" value="1"/>
</dbReference>
<protein>
    <submittedName>
        <fullName evidence="2">Endonuclease domain-containing protein</fullName>
    </submittedName>
</protein>
<sequence length="115" mass="12652">MTLPEVLLWRCLRGGRAGGHKFRRQHAQGLFVIDFFCAEARLAVEVDGDVHGHPDQARRDQDRTRWLAEQGVRVMRVPARDILNEETRAGVIEAIVRAVAPSTPSGSPSPMNGGG</sequence>
<evidence type="ECO:0000313" key="2">
    <source>
        <dbReference type="EMBL" id="MFC0634276.1"/>
    </source>
</evidence>
<accession>A0ABV6R3S6</accession>
<dbReference type="RefSeq" id="WP_376836295.1">
    <property type="nucleotide sequence ID" value="NZ_JBHLSW010000007.1"/>
</dbReference>
<dbReference type="SUPFAM" id="SSF52980">
    <property type="entry name" value="Restriction endonuclease-like"/>
    <property type="match status" value="1"/>
</dbReference>
<proteinExistence type="predicted"/>